<organism evidence="2">
    <name type="scientific">uncultured Acidimicrobiales bacterium</name>
    <dbReference type="NCBI Taxonomy" id="310071"/>
    <lineage>
        <taxon>Bacteria</taxon>
        <taxon>Bacillati</taxon>
        <taxon>Actinomycetota</taxon>
        <taxon>Acidimicrobiia</taxon>
        <taxon>Acidimicrobiales</taxon>
        <taxon>environmental samples</taxon>
    </lineage>
</organism>
<dbReference type="EMBL" id="CADCTB010000153">
    <property type="protein sequence ID" value="CAA9256418.1"/>
    <property type="molecule type" value="Genomic_DNA"/>
</dbReference>
<proteinExistence type="predicted"/>
<evidence type="ECO:0000256" key="1">
    <source>
        <dbReference type="SAM" id="MobiDB-lite"/>
    </source>
</evidence>
<dbReference type="Pfam" id="PF03966">
    <property type="entry name" value="Trm112p"/>
    <property type="match status" value="1"/>
</dbReference>
<feature type="region of interest" description="Disordered" evidence="1">
    <location>
        <begin position="1"/>
        <end position="23"/>
    </location>
</feature>
<dbReference type="Gene3D" id="2.20.25.10">
    <property type="match status" value="1"/>
</dbReference>
<reference evidence="2" key="1">
    <citation type="submission" date="2020-02" db="EMBL/GenBank/DDBJ databases">
        <authorList>
            <person name="Meier V. D."/>
        </authorList>
    </citation>
    <scope>NUCLEOTIDE SEQUENCE</scope>
    <source>
        <strain evidence="2">AVDCRST_MAG10</strain>
    </source>
</reference>
<feature type="compositionally biased region" description="Polar residues" evidence="1">
    <location>
        <begin position="10"/>
        <end position="19"/>
    </location>
</feature>
<gene>
    <name evidence="2" type="ORF">AVDCRST_MAG10-2454</name>
</gene>
<dbReference type="InterPro" id="IPR005651">
    <property type="entry name" value="Trm112-like"/>
</dbReference>
<accession>A0A6J4IPG5</accession>
<dbReference type="SUPFAM" id="SSF158997">
    <property type="entry name" value="Trm112p-like"/>
    <property type="match status" value="1"/>
</dbReference>
<name>A0A6J4IPG5_9ACTN</name>
<dbReference type="AlphaFoldDB" id="A0A6J4IPG5"/>
<feature type="non-terminal residue" evidence="2">
    <location>
        <position position="115"/>
    </location>
</feature>
<sequence>MSGVGRALQRSGSVQQQSVPAAPEPPVDLLQLLCCPRDRTGPLRRDGDGLACPTCSARFPIRDGIVSFLSAQELSDQEHRERSMRDEESVWYDPMFEGYTNAVEVPAAVRRVGAD</sequence>
<evidence type="ECO:0000313" key="2">
    <source>
        <dbReference type="EMBL" id="CAA9256418.1"/>
    </source>
</evidence>
<protein>
    <submittedName>
        <fullName evidence="2">Uncharacterized protein</fullName>
    </submittedName>
</protein>